<evidence type="ECO:0008006" key="7">
    <source>
        <dbReference type="Google" id="ProtNLM"/>
    </source>
</evidence>
<gene>
    <name evidence="5" type="ORF">GCM10009533_29250</name>
</gene>
<keyword evidence="6" id="KW-1185">Reference proteome</keyword>
<accession>A0ABN1CY47</accession>
<comment type="subcellular location">
    <subcellularLocation>
        <location evidence="1">Membrane</location>
    </subcellularLocation>
</comment>
<dbReference type="RefSeq" id="WP_011875177.1">
    <property type="nucleotide sequence ID" value="NZ_BAAAGS010000016.1"/>
</dbReference>
<dbReference type="Proteomes" id="UP001500729">
    <property type="component" value="Unassembled WGS sequence"/>
</dbReference>
<dbReference type="PANTHER" id="PTHR37042">
    <property type="entry name" value="OUTER MEMBRANE PROTEIN RV1973"/>
    <property type="match status" value="1"/>
</dbReference>
<feature type="transmembrane region" description="Helical" evidence="4">
    <location>
        <begin position="168"/>
        <end position="189"/>
    </location>
</feature>
<proteinExistence type="predicted"/>
<evidence type="ECO:0000256" key="3">
    <source>
        <dbReference type="SAM" id="MobiDB-lite"/>
    </source>
</evidence>
<evidence type="ECO:0000256" key="2">
    <source>
        <dbReference type="ARBA" id="ARBA00023136"/>
    </source>
</evidence>
<organism evidence="5 6">
    <name type="scientific">Saccharopolyspora erythraea</name>
    <name type="common">Streptomyces erythraeus</name>
    <dbReference type="NCBI Taxonomy" id="1836"/>
    <lineage>
        <taxon>Bacteria</taxon>
        <taxon>Bacillati</taxon>
        <taxon>Actinomycetota</taxon>
        <taxon>Actinomycetes</taxon>
        <taxon>Pseudonocardiales</taxon>
        <taxon>Pseudonocardiaceae</taxon>
        <taxon>Saccharopolyspora</taxon>
    </lineage>
</organism>
<feature type="compositionally biased region" description="Low complexity" evidence="3">
    <location>
        <begin position="56"/>
        <end position="91"/>
    </location>
</feature>
<sequence>MPNPRQPASPRARPRVAGLRRRATENGRTGTGGRSAVEVEETPERVEPTGTAVEPESTGTAEAPESTEPTEQAEPAESAQEVVVENGVVGVAPVRSAEPDDVEPDDAASDDASEEVESADAQSADTRPTEEKAERAAQEPVTERVRHEPRTEAIPRPHEEGTNRGNRVLITALLVATAVFAVVALFFGLQVRSLQETGPAANDALTDGPATSEINGQVTDAVAKVFSYDFADTAKTERAANEVLTGQAVDEYNRLFATVKQQAPLQKLVVTTTVKASGVTRLQGDRAEVLLFVDQQAVRTDSGQTNVGPAQIVVGVEKHGDRWKINKITQR</sequence>
<reference evidence="5 6" key="1">
    <citation type="journal article" date="2019" name="Int. J. Syst. Evol. Microbiol.">
        <title>The Global Catalogue of Microorganisms (GCM) 10K type strain sequencing project: providing services to taxonomists for standard genome sequencing and annotation.</title>
        <authorList>
            <consortium name="The Broad Institute Genomics Platform"/>
            <consortium name="The Broad Institute Genome Sequencing Center for Infectious Disease"/>
            <person name="Wu L."/>
            <person name="Ma J."/>
        </authorList>
    </citation>
    <scope>NUCLEOTIDE SEQUENCE [LARGE SCALE GENOMIC DNA]</scope>
    <source>
        <strain evidence="5 6">JCM 10303</strain>
    </source>
</reference>
<evidence type="ECO:0000256" key="4">
    <source>
        <dbReference type="SAM" id="Phobius"/>
    </source>
</evidence>
<evidence type="ECO:0000313" key="5">
    <source>
        <dbReference type="EMBL" id="GAA0528101.1"/>
    </source>
</evidence>
<feature type="compositionally biased region" description="Acidic residues" evidence="3">
    <location>
        <begin position="99"/>
        <end position="118"/>
    </location>
</feature>
<keyword evidence="4" id="KW-0812">Transmembrane</keyword>
<keyword evidence="2 4" id="KW-0472">Membrane</keyword>
<evidence type="ECO:0000256" key="1">
    <source>
        <dbReference type="ARBA" id="ARBA00004370"/>
    </source>
</evidence>
<protein>
    <recommendedName>
        <fullName evidence="7">Mce-associated membrane protein</fullName>
    </recommendedName>
</protein>
<feature type="region of interest" description="Disordered" evidence="3">
    <location>
        <begin position="1"/>
        <end position="163"/>
    </location>
</feature>
<comment type="caution">
    <text evidence="5">The sequence shown here is derived from an EMBL/GenBank/DDBJ whole genome shotgun (WGS) entry which is preliminary data.</text>
</comment>
<dbReference type="PANTHER" id="PTHR37042:SF4">
    <property type="entry name" value="OUTER MEMBRANE PROTEIN RV1973"/>
    <property type="match status" value="1"/>
</dbReference>
<evidence type="ECO:0000313" key="6">
    <source>
        <dbReference type="Proteomes" id="UP001500729"/>
    </source>
</evidence>
<feature type="compositionally biased region" description="Basic and acidic residues" evidence="3">
    <location>
        <begin position="127"/>
        <end position="162"/>
    </location>
</feature>
<dbReference type="EMBL" id="BAAAGS010000016">
    <property type="protein sequence ID" value="GAA0528101.1"/>
    <property type="molecule type" value="Genomic_DNA"/>
</dbReference>
<name>A0ABN1CY47_SACER</name>
<keyword evidence="4" id="KW-1133">Transmembrane helix</keyword>
<feature type="compositionally biased region" description="Basic residues" evidence="3">
    <location>
        <begin position="12"/>
        <end position="21"/>
    </location>
</feature>